<gene>
    <name evidence="1" type="ORF">CFBP5507_05905</name>
</gene>
<proteinExistence type="predicted"/>
<dbReference type="KEGG" id="asal:CFBP5507_05905"/>
<sequence length="131" mass="14782">MRYILALMLAFAGVQFAHAATESEYRSRFCAGMQQERVLPNGTRVDCITDHMAIEVDWTHKWAEAIGQSLLYAAATEKLPAIILVCKVDPAGCLKHEYLISEAVAYWKLPITVWLCMPTDISLSACKRRDY</sequence>
<accession>A0A4Z1QZ11</accession>
<dbReference type="Proteomes" id="UP000298735">
    <property type="component" value="Chromosome Circular"/>
</dbReference>
<evidence type="ECO:0000313" key="2">
    <source>
        <dbReference type="Proteomes" id="UP000298735"/>
    </source>
</evidence>
<dbReference type="EMBL" id="CP109968">
    <property type="protein sequence ID" value="UYZ08533.1"/>
    <property type="molecule type" value="Genomic_DNA"/>
</dbReference>
<protein>
    <submittedName>
        <fullName evidence="1">Uncharacterized protein</fullName>
    </submittedName>
</protein>
<dbReference type="RefSeq" id="WP_137410315.1">
    <property type="nucleotide sequence ID" value="NZ_CP109968.1"/>
</dbReference>
<dbReference type="AlphaFoldDB" id="A0A4Z1QZ11"/>
<reference evidence="1" key="1">
    <citation type="submission" date="2022-10" db="EMBL/GenBank/DDBJ databases">
        <title>Complete genome sequence of Agrobacterium salinitolerans CFBP5507.</title>
        <authorList>
            <person name="Tchabashvili S."/>
            <person name="Yen H.-C."/>
            <person name="Haryono M."/>
            <person name="Lin Y.-C."/>
            <person name="Lai E.-M."/>
            <person name="Kuo C.-H."/>
        </authorList>
    </citation>
    <scope>NUCLEOTIDE SEQUENCE</scope>
    <source>
        <strain evidence="1">CFBP5507</strain>
    </source>
</reference>
<dbReference type="OrthoDB" id="6227310at2"/>
<organism evidence="1 2">
    <name type="scientific">Agrobacterium salinitolerans</name>
    <dbReference type="NCBI Taxonomy" id="1183413"/>
    <lineage>
        <taxon>Bacteria</taxon>
        <taxon>Pseudomonadati</taxon>
        <taxon>Pseudomonadota</taxon>
        <taxon>Alphaproteobacteria</taxon>
        <taxon>Hyphomicrobiales</taxon>
        <taxon>Rhizobiaceae</taxon>
        <taxon>Rhizobium/Agrobacterium group</taxon>
        <taxon>Agrobacterium</taxon>
    </lineage>
</organism>
<evidence type="ECO:0000313" key="1">
    <source>
        <dbReference type="EMBL" id="UYZ08533.1"/>
    </source>
</evidence>
<name>A0A4Z1QZ11_9HYPH</name>